<dbReference type="EMBL" id="PDUD01000019">
    <property type="protein sequence ID" value="PHN06056.1"/>
    <property type="molecule type" value="Genomic_DNA"/>
</dbReference>
<evidence type="ECO:0008006" key="3">
    <source>
        <dbReference type="Google" id="ProtNLM"/>
    </source>
</evidence>
<keyword evidence="2" id="KW-1185">Reference proteome</keyword>
<reference evidence="1 2" key="1">
    <citation type="submission" date="2017-10" db="EMBL/GenBank/DDBJ databases">
        <title>The draft genome sequence of Lewinella nigricans NBRC 102662.</title>
        <authorList>
            <person name="Wang K."/>
        </authorList>
    </citation>
    <scope>NUCLEOTIDE SEQUENCE [LARGE SCALE GENOMIC DNA]</scope>
    <source>
        <strain evidence="1 2">NBRC 102662</strain>
    </source>
</reference>
<gene>
    <name evidence="1" type="ORF">CRP01_13885</name>
</gene>
<dbReference type="PANTHER" id="PTHR45588">
    <property type="entry name" value="TPR DOMAIN-CONTAINING PROTEIN"/>
    <property type="match status" value="1"/>
</dbReference>
<evidence type="ECO:0000313" key="2">
    <source>
        <dbReference type="Proteomes" id="UP000223913"/>
    </source>
</evidence>
<dbReference type="Gene3D" id="1.25.40.10">
    <property type="entry name" value="Tetratricopeptide repeat domain"/>
    <property type="match status" value="1"/>
</dbReference>
<protein>
    <recommendedName>
        <fullName evidence="3">Tetratricopeptide repeat protein</fullName>
    </recommendedName>
</protein>
<comment type="caution">
    <text evidence="1">The sequence shown here is derived from an EMBL/GenBank/DDBJ whole genome shotgun (WGS) entry which is preliminary data.</text>
</comment>
<dbReference type="InterPro" id="IPR011990">
    <property type="entry name" value="TPR-like_helical_dom_sf"/>
</dbReference>
<proteinExistence type="predicted"/>
<dbReference type="AlphaFoldDB" id="A0A2D0NCF8"/>
<dbReference type="Proteomes" id="UP000223913">
    <property type="component" value="Unassembled WGS sequence"/>
</dbReference>
<accession>A0A2D0NCF8</accession>
<sequence>MPDGYESPIKLFRSALGEHNWQITTSDTLAQAYFKQGLQWKYAFAVNEAARSFREARTIDTLCAPCYWGEAWALGSYLNEPMNEAKAPMALHAIRKAVELAPQHANATEQALIQALSQRYIENFVPDERGAQDTAYAEAMARVYEQFPDQHEVATVYAEALFLLEPRRGTRDIEDPDVKKIHRILEKVLDENLQHPGACHLYIHATESTERPDLGESCAAFISSAIPGASHINHMPSHTYNEVGRWGESVRANLEAWHTDQKAKID</sequence>
<evidence type="ECO:0000313" key="1">
    <source>
        <dbReference type="EMBL" id="PHN06056.1"/>
    </source>
</evidence>
<dbReference type="PANTHER" id="PTHR45588:SF1">
    <property type="entry name" value="WW DOMAIN-CONTAINING PROTEIN"/>
    <property type="match status" value="1"/>
</dbReference>
<name>A0A2D0NCF8_FLAN2</name>
<organism evidence="1 2">
    <name type="scientific">Flavilitoribacter nigricans (strain ATCC 23147 / DSM 23189 / NBRC 102662 / NCIMB 1420 / SS-2)</name>
    <name type="common">Lewinella nigricans</name>
    <dbReference type="NCBI Taxonomy" id="1122177"/>
    <lineage>
        <taxon>Bacteria</taxon>
        <taxon>Pseudomonadati</taxon>
        <taxon>Bacteroidota</taxon>
        <taxon>Saprospiria</taxon>
        <taxon>Saprospirales</taxon>
        <taxon>Lewinellaceae</taxon>
        <taxon>Flavilitoribacter</taxon>
    </lineage>
</organism>